<protein>
    <submittedName>
        <fullName evidence="1">Uncharacterized protein</fullName>
    </submittedName>
</protein>
<dbReference type="AlphaFoldDB" id="A0A022W4R3"/>
<gene>
    <name evidence="1" type="ORF">H103_03753</name>
</gene>
<accession>A0A022W4R3</accession>
<dbReference type="EMBL" id="KK207828">
    <property type="protein sequence ID" value="EZF53294.1"/>
    <property type="molecule type" value="Genomic_DNA"/>
</dbReference>
<sequence length="142" mass="15559">MMPAGDLRCLRCCEYGVACPVYTGRKTPQRAVVWLAETPAALLQGSAWQTTLLEAVHLPADACCCLSCCCRRFVRGCRRRLHGHSRAGDQQKRRRGGLPAGHPSSQQTCISVSLSLSLLSTGVVVSYVVWPCSSRNNNQQLR</sequence>
<reference evidence="1" key="1">
    <citation type="submission" date="2014-02" db="EMBL/GenBank/DDBJ databases">
        <title>The Genome Sequence of Trichophyton rubrum (morphotype fischeri) CBS 288.86.</title>
        <authorList>
            <consortium name="The Broad Institute Genomics Platform"/>
            <person name="Cuomo C.A."/>
            <person name="White T.C."/>
            <person name="Graser Y."/>
            <person name="Martinez-Rossi N."/>
            <person name="Heitman J."/>
            <person name="Young S.K."/>
            <person name="Zeng Q."/>
            <person name="Gargeya S."/>
            <person name="Abouelleil A."/>
            <person name="Alvarado L."/>
            <person name="Chapman S.B."/>
            <person name="Gainer-Dewar J."/>
            <person name="Goldberg J."/>
            <person name="Griggs A."/>
            <person name="Gujja S."/>
            <person name="Hansen M."/>
            <person name="Howarth C."/>
            <person name="Imamovic A."/>
            <person name="Larimer J."/>
            <person name="Martinez D."/>
            <person name="Murphy C."/>
            <person name="Pearson M.D."/>
            <person name="Persinoti G."/>
            <person name="Poon T."/>
            <person name="Priest M."/>
            <person name="Roberts A.D."/>
            <person name="Saif S."/>
            <person name="Shea T.D."/>
            <person name="Sykes S.N."/>
            <person name="Wortman J."/>
            <person name="Nusbaum C."/>
            <person name="Birren B."/>
        </authorList>
    </citation>
    <scope>NUCLEOTIDE SEQUENCE [LARGE SCALE GENOMIC DNA]</scope>
    <source>
        <strain evidence="1">CBS 288.86</strain>
    </source>
</reference>
<name>A0A022W4R3_TRIRU</name>
<dbReference type="Proteomes" id="UP000023758">
    <property type="component" value="Unassembled WGS sequence"/>
</dbReference>
<organism evidence="1">
    <name type="scientific">Trichophyton rubrum CBS 288.86</name>
    <dbReference type="NCBI Taxonomy" id="1215330"/>
    <lineage>
        <taxon>Eukaryota</taxon>
        <taxon>Fungi</taxon>
        <taxon>Dikarya</taxon>
        <taxon>Ascomycota</taxon>
        <taxon>Pezizomycotina</taxon>
        <taxon>Eurotiomycetes</taxon>
        <taxon>Eurotiomycetidae</taxon>
        <taxon>Onygenales</taxon>
        <taxon>Arthrodermataceae</taxon>
        <taxon>Trichophyton</taxon>
    </lineage>
</organism>
<proteinExistence type="predicted"/>
<evidence type="ECO:0000313" key="1">
    <source>
        <dbReference type="EMBL" id="EZF53294.1"/>
    </source>
</evidence>
<dbReference type="HOGENOM" id="CLU_1817186_0_0_1"/>